<dbReference type="Proteomes" id="UP000557392">
    <property type="component" value="Unassembled WGS sequence"/>
</dbReference>
<evidence type="ECO:0000259" key="2">
    <source>
        <dbReference type="PROSITE" id="PS50110"/>
    </source>
</evidence>
<evidence type="ECO:0000313" key="4">
    <source>
        <dbReference type="Proteomes" id="UP000557392"/>
    </source>
</evidence>
<reference evidence="3 4" key="1">
    <citation type="submission" date="2020-08" db="EMBL/GenBank/DDBJ databases">
        <title>Genomic Encyclopedia of Type Strains, Phase IV (KMG-IV): sequencing the most valuable type-strain genomes for metagenomic binning, comparative biology and taxonomic classification.</title>
        <authorList>
            <person name="Goeker M."/>
        </authorList>
    </citation>
    <scope>NUCLEOTIDE SEQUENCE [LARGE SCALE GENOMIC DNA]</scope>
    <source>
        <strain evidence="3 4">DSM 101806</strain>
    </source>
</reference>
<comment type="caution">
    <text evidence="3">The sequence shown here is derived from an EMBL/GenBank/DDBJ whole genome shotgun (WGS) entry which is preliminary data.</text>
</comment>
<dbReference type="GO" id="GO:0000160">
    <property type="term" value="P:phosphorelay signal transduction system"/>
    <property type="evidence" value="ECO:0007669"/>
    <property type="project" value="InterPro"/>
</dbReference>
<keyword evidence="1" id="KW-0597">Phosphoprotein</keyword>
<dbReference type="PROSITE" id="PS50110">
    <property type="entry name" value="RESPONSE_REGULATORY"/>
    <property type="match status" value="1"/>
</dbReference>
<evidence type="ECO:0000313" key="3">
    <source>
        <dbReference type="EMBL" id="MBB4096889.1"/>
    </source>
</evidence>
<protein>
    <submittedName>
        <fullName evidence="3">CheY-like chemotaxis protein</fullName>
    </submittedName>
</protein>
<proteinExistence type="predicted"/>
<sequence length="118" mass="12421">MSGFEGLRVLVVEDEPVVAMYLEDLLDALGCETIGPASRLADGLELAEQGMFDVAILDINLGGERSTPIAEALRARGLPFAFASGYGVPPEGFGAEVPMIEKPYREAQVAGALGRLLA</sequence>
<dbReference type="SUPFAM" id="SSF52172">
    <property type="entry name" value="CheY-like"/>
    <property type="match status" value="1"/>
</dbReference>
<dbReference type="SMART" id="SM00448">
    <property type="entry name" value="REC"/>
    <property type="match status" value="1"/>
</dbReference>
<feature type="modified residue" description="4-aspartylphosphate" evidence="1">
    <location>
        <position position="58"/>
    </location>
</feature>
<keyword evidence="4" id="KW-1185">Reference proteome</keyword>
<dbReference type="Pfam" id="PF00072">
    <property type="entry name" value="Response_reg"/>
    <property type="match status" value="1"/>
</dbReference>
<name>A0A7W6NUC8_9SPHN</name>
<dbReference type="Gene3D" id="3.40.50.2300">
    <property type="match status" value="1"/>
</dbReference>
<dbReference type="InterPro" id="IPR001789">
    <property type="entry name" value="Sig_transdc_resp-reg_receiver"/>
</dbReference>
<dbReference type="InterPro" id="IPR011006">
    <property type="entry name" value="CheY-like_superfamily"/>
</dbReference>
<dbReference type="AlphaFoldDB" id="A0A7W6NUC8"/>
<organism evidence="3 4">
    <name type="scientific">Sphingomonas kyeonggiensis</name>
    <dbReference type="NCBI Taxonomy" id="1268553"/>
    <lineage>
        <taxon>Bacteria</taxon>
        <taxon>Pseudomonadati</taxon>
        <taxon>Pseudomonadota</taxon>
        <taxon>Alphaproteobacteria</taxon>
        <taxon>Sphingomonadales</taxon>
        <taxon>Sphingomonadaceae</taxon>
        <taxon>Sphingomonas</taxon>
    </lineage>
</organism>
<feature type="domain" description="Response regulatory" evidence="2">
    <location>
        <begin position="8"/>
        <end position="117"/>
    </location>
</feature>
<dbReference type="RefSeq" id="WP_183994121.1">
    <property type="nucleotide sequence ID" value="NZ_JACIEH010000001.1"/>
</dbReference>
<dbReference type="EMBL" id="JACIEH010000001">
    <property type="protein sequence ID" value="MBB4096889.1"/>
    <property type="molecule type" value="Genomic_DNA"/>
</dbReference>
<accession>A0A7W6NUC8</accession>
<evidence type="ECO:0000256" key="1">
    <source>
        <dbReference type="PROSITE-ProRule" id="PRU00169"/>
    </source>
</evidence>
<gene>
    <name evidence="3" type="ORF">GGR46_000422</name>
</gene>